<organism evidence="2 3">
    <name type="scientific">Ricinus communis</name>
    <name type="common">Castor bean</name>
    <dbReference type="NCBI Taxonomy" id="3988"/>
    <lineage>
        <taxon>Eukaryota</taxon>
        <taxon>Viridiplantae</taxon>
        <taxon>Streptophyta</taxon>
        <taxon>Embryophyta</taxon>
        <taxon>Tracheophyta</taxon>
        <taxon>Spermatophyta</taxon>
        <taxon>Magnoliopsida</taxon>
        <taxon>eudicotyledons</taxon>
        <taxon>Gunneridae</taxon>
        <taxon>Pentapetalae</taxon>
        <taxon>rosids</taxon>
        <taxon>fabids</taxon>
        <taxon>Malpighiales</taxon>
        <taxon>Euphorbiaceae</taxon>
        <taxon>Acalyphoideae</taxon>
        <taxon>Acalypheae</taxon>
        <taxon>Ricinus</taxon>
    </lineage>
</organism>
<dbReference type="GO" id="GO:0008909">
    <property type="term" value="F:isochorismate synthase activity"/>
    <property type="evidence" value="ECO:0007669"/>
    <property type="project" value="UniProtKB-EC"/>
</dbReference>
<dbReference type="EMBL" id="EQ980172">
    <property type="protein sequence ID" value="EEF25249.1"/>
    <property type="molecule type" value="Genomic_DNA"/>
</dbReference>
<dbReference type="STRING" id="3988.B9TFW4"/>
<evidence type="ECO:0000259" key="1">
    <source>
        <dbReference type="Pfam" id="PF00425"/>
    </source>
</evidence>
<dbReference type="AlphaFoldDB" id="B9TFW4"/>
<proteinExistence type="predicted"/>
<dbReference type="EC" id="5.4.4.2" evidence="2"/>
<dbReference type="InParanoid" id="B9TFW4"/>
<feature type="non-terminal residue" evidence="2">
    <location>
        <position position="348"/>
    </location>
</feature>
<evidence type="ECO:0000313" key="2">
    <source>
        <dbReference type="EMBL" id="EEF25249.1"/>
    </source>
</evidence>
<keyword evidence="2" id="KW-0413">Isomerase</keyword>
<dbReference type="InterPro" id="IPR015890">
    <property type="entry name" value="Chorismate_C"/>
</dbReference>
<dbReference type="SUPFAM" id="SSF56322">
    <property type="entry name" value="ADC synthase"/>
    <property type="match status" value="1"/>
</dbReference>
<reference evidence="3" key="1">
    <citation type="journal article" date="2010" name="Nat. Biotechnol.">
        <title>Draft genome sequence of the oilseed species Ricinus communis.</title>
        <authorList>
            <person name="Chan A.P."/>
            <person name="Crabtree J."/>
            <person name="Zhao Q."/>
            <person name="Lorenzi H."/>
            <person name="Orvis J."/>
            <person name="Puiu D."/>
            <person name="Melake-Berhan A."/>
            <person name="Jones K.M."/>
            <person name="Redman J."/>
            <person name="Chen G."/>
            <person name="Cahoon E.B."/>
            <person name="Gedil M."/>
            <person name="Stanke M."/>
            <person name="Haas B.J."/>
            <person name="Wortman J.R."/>
            <person name="Fraser-Liggett C.M."/>
            <person name="Ravel J."/>
            <person name="Rabinowicz P.D."/>
        </authorList>
    </citation>
    <scope>NUCLEOTIDE SEQUENCE [LARGE SCALE GENOMIC DNA]</scope>
    <source>
        <strain evidence="3">cv. Hale</strain>
    </source>
</reference>
<protein>
    <submittedName>
        <fullName evidence="2">Isochorismate synthase, putative</fullName>
        <ecNumber evidence="2">5.4.4.2</ecNumber>
    </submittedName>
</protein>
<gene>
    <name evidence="2" type="ORF">RCOM_1939300</name>
</gene>
<dbReference type="Pfam" id="PF00425">
    <property type="entry name" value="Chorismate_bind"/>
    <property type="match status" value="1"/>
</dbReference>
<dbReference type="PANTHER" id="PTHR42839">
    <property type="entry name" value="ISOCHORISMATE SYNTHASE ENTC"/>
    <property type="match status" value="1"/>
</dbReference>
<dbReference type="Proteomes" id="UP000008311">
    <property type="component" value="Unassembled WGS sequence"/>
</dbReference>
<dbReference type="PANTHER" id="PTHR42839:SF2">
    <property type="entry name" value="ISOCHORISMATE SYNTHASE ENTC"/>
    <property type="match status" value="1"/>
</dbReference>
<evidence type="ECO:0000313" key="3">
    <source>
        <dbReference type="Proteomes" id="UP000008311"/>
    </source>
</evidence>
<sequence length="348" mass="38888">MKRYQMKVPHAGSVVDLASGMLTALQAAFPVWSQEFSGLFSYSVGATKQAFIGVGCEYELSSRRDRKILHVGLSRDTDTLHQQSYALGDSAGVAEIFARAADFMREVRPILLRSERVPDWIPLLGGWRSAAQPNTGQSDLVFTIPRIVCRIDEGALHIFSFCDMEDGGAQNAEQLFDQLIAKAKAHCDAAPGVLEIAAEEDIPECREYVDHLVELIRSLSQEAMEKVVICREVRLRLGRDTTPLQLLRMAAHKRNPRYQYLFQWWGGEAWVGISPELLMRKDGETIAVEPLAGTRKSAASAEKNEHYRQELLNDPKEIEEHETAANLFLSTLQSVCQPESVVQTESLS</sequence>
<name>B9TFW4_RICCO</name>
<keyword evidence="3" id="KW-1185">Reference proteome</keyword>
<accession>B9TFW4</accession>
<dbReference type="InterPro" id="IPR005801">
    <property type="entry name" value="ADC_synthase"/>
</dbReference>
<dbReference type="Gene3D" id="3.60.120.10">
    <property type="entry name" value="Anthranilate synthase"/>
    <property type="match status" value="1"/>
</dbReference>
<feature type="domain" description="Chorismate-utilising enzyme C-terminal" evidence="1">
    <location>
        <begin position="207"/>
        <end position="344"/>
    </location>
</feature>